<sequence length="207" mass="22750">MQHWFGSDEHRRQYEQFVDDALHLEETLSGLAAVPNLNVEQLRTATLDATPSIAETARDEYDRYERTEQRFESGIRPDFGASMIEAGESFGWFALATAMAVIVAGISAVVFLIVGYVLLPLTMDDPGMQHTMQLASIAAIGISLGAAAIGGLAMLAVAARNRARPTGEVEVYLAREEWRRAILHRGILPFMRSRLREASDEGTTLLG</sequence>
<evidence type="ECO:0000313" key="3">
    <source>
        <dbReference type="Proteomes" id="UP000190037"/>
    </source>
</evidence>
<protein>
    <submittedName>
        <fullName evidence="2">Uncharacterized protein</fullName>
    </submittedName>
</protein>
<comment type="caution">
    <text evidence="2">The sequence shown here is derived from an EMBL/GenBank/DDBJ whole genome shotgun (WGS) entry which is preliminary data.</text>
</comment>
<dbReference type="EMBL" id="MWQN01000001">
    <property type="protein sequence ID" value="OPC81983.1"/>
    <property type="molecule type" value="Genomic_DNA"/>
</dbReference>
<keyword evidence="1" id="KW-1133">Transmembrane helix</keyword>
<keyword evidence="3" id="KW-1185">Reference proteome</keyword>
<accession>A0A1T3NYR4</accession>
<dbReference type="OrthoDB" id="3868051at2"/>
<feature type="transmembrane region" description="Helical" evidence="1">
    <location>
        <begin position="131"/>
        <end position="157"/>
    </location>
</feature>
<proteinExistence type="predicted"/>
<dbReference type="STRING" id="159449.B4N89_14485"/>
<dbReference type="RefSeq" id="WP_078976257.1">
    <property type="nucleotide sequence ID" value="NZ_MWQN01000001.1"/>
</dbReference>
<keyword evidence="1" id="KW-0472">Membrane</keyword>
<dbReference type="AlphaFoldDB" id="A0A1T3NYR4"/>
<feature type="transmembrane region" description="Helical" evidence="1">
    <location>
        <begin position="92"/>
        <end position="119"/>
    </location>
</feature>
<dbReference type="Proteomes" id="UP000190037">
    <property type="component" value="Unassembled WGS sequence"/>
</dbReference>
<evidence type="ECO:0000313" key="2">
    <source>
        <dbReference type="EMBL" id="OPC81983.1"/>
    </source>
</evidence>
<gene>
    <name evidence="2" type="ORF">B4N89_14485</name>
</gene>
<evidence type="ECO:0000256" key="1">
    <source>
        <dbReference type="SAM" id="Phobius"/>
    </source>
</evidence>
<name>A0A1T3NYR4_9ACTN</name>
<keyword evidence="1" id="KW-0812">Transmembrane</keyword>
<reference evidence="2 3" key="1">
    <citation type="submission" date="2017-03" db="EMBL/GenBank/DDBJ databases">
        <title>Draft genome sequence of Streptomyces scabrisporus NF3, endophyte isolated from Amphipterygium adstringens.</title>
        <authorList>
            <person name="Vazquez M."/>
            <person name="Ceapa C.D."/>
            <person name="Rodriguez Luna D."/>
            <person name="Sanchez Esquivel S."/>
        </authorList>
    </citation>
    <scope>NUCLEOTIDE SEQUENCE [LARGE SCALE GENOMIC DNA]</scope>
    <source>
        <strain evidence="2 3">NF3</strain>
    </source>
</reference>
<organism evidence="2 3">
    <name type="scientific">Embleya scabrispora</name>
    <dbReference type="NCBI Taxonomy" id="159449"/>
    <lineage>
        <taxon>Bacteria</taxon>
        <taxon>Bacillati</taxon>
        <taxon>Actinomycetota</taxon>
        <taxon>Actinomycetes</taxon>
        <taxon>Kitasatosporales</taxon>
        <taxon>Streptomycetaceae</taxon>
        <taxon>Embleya</taxon>
    </lineage>
</organism>